<dbReference type="InterPro" id="IPR004516">
    <property type="entry name" value="HisRS/HisZ"/>
</dbReference>
<feature type="domain" description="Aminoacyl-transfer RNA synthetases class-II family profile" evidence="4">
    <location>
        <begin position="20"/>
        <end position="280"/>
    </location>
</feature>
<dbReference type="PATRIC" id="fig|1202540.3.peg.171"/>
<evidence type="ECO:0000259" key="4">
    <source>
        <dbReference type="PROSITE" id="PS50862"/>
    </source>
</evidence>
<dbReference type="PANTHER" id="PTHR43707">
    <property type="entry name" value="HISTIDYL-TRNA SYNTHETASE"/>
    <property type="match status" value="1"/>
</dbReference>
<dbReference type="InterPro" id="IPR045864">
    <property type="entry name" value="aa-tRNA-synth_II/BPL/LPL"/>
</dbReference>
<feature type="binding site" evidence="3">
    <location>
        <begin position="235"/>
        <end position="236"/>
    </location>
    <ligand>
        <name>L-histidine</name>
        <dbReference type="ChEBI" id="CHEBI:57595"/>
    </ligand>
</feature>
<accession>J3TWQ2</accession>
<dbReference type="Gene3D" id="3.30.930.10">
    <property type="entry name" value="Bira Bifunctional Protein, Domain 2"/>
    <property type="match status" value="1"/>
</dbReference>
<protein>
    <recommendedName>
        <fullName evidence="2">Histidine--tRNA ligase</fullName>
    </recommendedName>
</protein>
<dbReference type="InterPro" id="IPR041715">
    <property type="entry name" value="HisRS-like_core"/>
</dbReference>
<gene>
    <name evidence="5" type="primary">hisS</name>
    <name evidence="5" type="ORF">A357_0204</name>
</gene>
<dbReference type="SUPFAM" id="SSF55681">
    <property type="entry name" value="Class II aaRS and biotin synthetases"/>
    <property type="match status" value="1"/>
</dbReference>
<dbReference type="Proteomes" id="UP000003935">
    <property type="component" value="Chromosome"/>
</dbReference>
<reference evidence="5 6" key="1">
    <citation type="journal article" date="2012" name="Mol. Biol. Evol.">
        <title>Genome reduction and co-evolution between the primary and secondary bacterial symbionts of psyllids.</title>
        <authorList>
            <person name="Sloan D.B."/>
            <person name="Moran N.A."/>
        </authorList>
    </citation>
    <scope>NUCLEOTIDE SEQUENCE [LARGE SCALE GENOMIC DNA]</scope>
    <source>
        <strain evidence="5 6">PC</strain>
    </source>
</reference>
<dbReference type="EMBL" id="CP003545">
    <property type="protein sequence ID" value="AFP84400.1"/>
    <property type="molecule type" value="Genomic_DNA"/>
</dbReference>
<feature type="binding site" evidence="3">
    <location>
        <position position="115"/>
    </location>
    <ligand>
        <name>L-histidine</name>
        <dbReference type="ChEBI" id="CHEBI:57595"/>
    </ligand>
</feature>
<evidence type="ECO:0000256" key="2">
    <source>
        <dbReference type="ARBA" id="ARBA00017399"/>
    </source>
</evidence>
<keyword evidence="5" id="KW-0030">Aminoacyl-tRNA synthetase</keyword>
<evidence type="ECO:0000256" key="3">
    <source>
        <dbReference type="PIRSR" id="PIRSR001549-1"/>
    </source>
</evidence>
<dbReference type="RefSeq" id="WP_014887699.1">
    <property type="nucleotide sequence ID" value="NC_018418.1"/>
</dbReference>
<comment type="subunit">
    <text evidence="1">Homodimer.</text>
</comment>
<dbReference type="Pfam" id="PF13393">
    <property type="entry name" value="tRNA-synt_His"/>
    <property type="match status" value="1"/>
</dbReference>
<dbReference type="PANTHER" id="PTHR43707:SF1">
    <property type="entry name" value="HISTIDINE--TRNA LIGASE, MITOCHONDRIAL-RELATED"/>
    <property type="match status" value="1"/>
</dbReference>
<dbReference type="STRING" id="1202540.A357_0204"/>
<dbReference type="InterPro" id="IPR006195">
    <property type="entry name" value="aa-tRNA-synth_II"/>
</dbReference>
<dbReference type="HOGENOM" id="CLU_798512_0_0_6"/>
<evidence type="ECO:0000313" key="6">
    <source>
        <dbReference type="Proteomes" id="UP000003935"/>
    </source>
</evidence>
<keyword evidence="5" id="KW-0436">Ligase</keyword>
<dbReference type="KEGG" id="crv:A357_0204"/>
<name>J3TWQ2_CARRU</name>
<evidence type="ECO:0000256" key="1">
    <source>
        <dbReference type="ARBA" id="ARBA00011738"/>
    </source>
</evidence>
<dbReference type="PIRSF" id="PIRSF001549">
    <property type="entry name" value="His-tRNA_synth"/>
    <property type="match status" value="1"/>
</dbReference>
<feature type="binding site" evidence="3">
    <location>
        <position position="119"/>
    </location>
    <ligand>
        <name>L-histidine</name>
        <dbReference type="ChEBI" id="CHEBI:57595"/>
    </ligand>
</feature>
<proteinExistence type="predicted"/>
<dbReference type="GO" id="GO:0005737">
    <property type="term" value="C:cytoplasm"/>
    <property type="evidence" value="ECO:0007669"/>
    <property type="project" value="InterPro"/>
</dbReference>
<sequence length="354" mass="43435">MNILRGFKDLLCYETNKKKKINNFIKYIYLINNFYEIETPILENFEIFNKKNNIFINEVFKFFNYGKKLICLRPENTTNCIRIFLKYNKKLKIFYSGPIFRYEKPQLNKMRQFNQFGFEIYNNKIFKELNSIKLTNKILLIFDNYKLEINSFFNYKFKMIYLIIIIYFIEKKFLIKIKKKVLLYKILENLKFKFNKFIFNYKFINLKKKNQLKNFFFFLKTKIIFNPNLLRGINYYSNLIFEWKNSKNSVCGGGNYSYYLSKILNKTNFSFGLAIGLERLYFKKKYNKKKFKINSNINLNIKNIFLVSKFENIKIYKINNFIIKFIVKKKQIIFSKKKIIYFLKLLNNEKYFKV</sequence>
<feature type="binding site" evidence="3">
    <location>
        <position position="101"/>
    </location>
    <ligand>
        <name>L-histidine</name>
        <dbReference type="ChEBI" id="CHEBI:57595"/>
    </ligand>
</feature>
<dbReference type="PROSITE" id="PS50862">
    <property type="entry name" value="AA_TRNA_LIGASE_II"/>
    <property type="match status" value="1"/>
</dbReference>
<evidence type="ECO:0000313" key="5">
    <source>
        <dbReference type="EMBL" id="AFP84400.1"/>
    </source>
</evidence>
<organism evidence="5 6">
    <name type="scientific">Candidatus Carsonella ruddii PC isolate NHV</name>
    <dbReference type="NCBI Taxonomy" id="1202540"/>
    <lineage>
        <taxon>Bacteria</taxon>
        <taxon>Pseudomonadati</taxon>
        <taxon>Pseudomonadota</taxon>
        <taxon>Gammaproteobacteria</taxon>
        <taxon>Oceanospirillales</taxon>
        <taxon>Halomonadaceae</taxon>
        <taxon>Zymobacter group</taxon>
        <taxon>Candidatus Carsonella</taxon>
    </lineage>
</organism>
<dbReference type="GO" id="GO:0004821">
    <property type="term" value="F:histidine-tRNA ligase activity"/>
    <property type="evidence" value="ECO:0007669"/>
    <property type="project" value="TreeGrafter"/>
</dbReference>
<feature type="binding site" evidence="3">
    <location>
        <position position="231"/>
    </location>
    <ligand>
        <name>L-histidine</name>
        <dbReference type="ChEBI" id="CHEBI:57595"/>
    </ligand>
</feature>
<dbReference type="GO" id="GO:0006427">
    <property type="term" value="P:histidyl-tRNA aminoacylation"/>
    <property type="evidence" value="ECO:0007669"/>
    <property type="project" value="TreeGrafter"/>
</dbReference>
<dbReference type="AlphaFoldDB" id="J3TWQ2"/>
<feature type="binding site" evidence="3">
    <location>
        <begin position="75"/>
        <end position="77"/>
    </location>
    <ligand>
        <name>L-histidine</name>
        <dbReference type="ChEBI" id="CHEBI:57595"/>
    </ligand>
</feature>
<dbReference type="OrthoDB" id="9800814at2"/>